<dbReference type="Gene3D" id="2.40.128.270">
    <property type="match status" value="1"/>
</dbReference>
<dbReference type="EMBL" id="SLXP01000005">
    <property type="protein sequence ID" value="TCP41370.1"/>
    <property type="molecule type" value="Genomic_DNA"/>
</dbReference>
<dbReference type="RefSeq" id="WP_132461941.1">
    <property type="nucleotide sequence ID" value="NZ_SLXP01000005.1"/>
</dbReference>
<reference evidence="8 9" key="1">
    <citation type="submission" date="2019-03" db="EMBL/GenBank/DDBJ databases">
        <title>Genomic Encyclopedia of Type Strains, Phase IV (KMG-IV): sequencing the most valuable type-strain genomes for metagenomic binning, comparative biology and taxonomic classification.</title>
        <authorList>
            <person name="Goeker M."/>
        </authorList>
    </citation>
    <scope>NUCLEOTIDE SEQUENCE [LARGE SCALE GENOMIC DNA]</scope>
    <source>
        <strain evidence="8 9">DSM 18063</strain>
    </source>
</reference>
<evidence type="ECO:0000259" key="7">
    <source>
        <dbReference type="Pfam" id="PF09864"/>
    </source>
</evidence>
<comment type="caution">
    <text evidence="8">The sequence shown here is derived from an EMBL/GenBank/DDBJ whole genome shotgun (WGS) entry which is preliminary data.</text>
</comment>
<evidence type="ECO:0000313" key="8">
    <source>
        <dbReference type="EMBL" id="TCP41370.1"/>
    </source>
</evidence>
<dbReference type="InterPro" id="IPR018660">
    <property type="entry name" value="MliC"/>
</dbReference>
<gene>
    <name evidence="8" type="ORF">EV662_105117</name>
</gene>
<dbReference type="OrthoDB" id="9809132at2"/>
<evidence type="ECO:0000256" key="5">
    <source>
        <dbReference type="SAM" id="SignalP"/>
    </source>
</evidence>
<feature type="domain" description="C-type lysozyme inhibitor" evidence="7">
    <location>
        <begin position="143"/>
        <end position="188"/>
    </location>
</feature>
<dbReference type="Pfam" id="PF09864">
    <property type="entry name" value="MliC"/>
    <property type="match status" value="1"/>
</dbReference>
<keyword evidence="9" id="KW-1185">Reference proteome</keyword>
<dbReference type="Pfam" id="PF09619">
    <property type="entry name" value="YscW"/>
    <property type="match status" value="1"/>
</dbReference>
<feature type="domain" description="DUF306" evidence="6">
    <location>
        <begin position="297"/>
        <end position="399"/>
    </location>
</feature>
<evidence type="ECO:0000256" key="2">
    <source>
        <dbReference type="ARBA" id="ARBA00023136"/>
    </source>
</evidence>
<dbReference type="Gene3D" id="2.40.128.200">
    <property type="match status" value="1"/>
</dbReference>
<evidence type="ECO:0000259" key="6">
    <source>
        <dbReference type="Pfam" id="PF03724"/>
    </source>
</evidence>
<evidence type="ECO:0000313" key="9">
    <source>
        <dbReference type="Proteomes" id="UP000294835"/>
    </source>
</evidence>
<feature type="chain" id="PRO_5020281524" evidence="5">
    <location>
        <begin position="19"/>
        <end position="403"/>
    </location>
</feature>
<keyword evidence="3" id="KW-0564">Palmitate</keyword>
<sequence>MKRITALVLCALPLAAAAQDTRPVSGSLAYRERIALPPEARMLVELRDDTGALVARRAAPTEGAQVPLPFAVAAPSGPALSLRAGLRVGGAVRWLSLPVTIEAGTDPVTLGMVPLRGVQPMGVATTFSCGELTADLGVVEGGARLRVGGRYLDLVPEPTASGAKYVASGDPETWIWTKGDAATLRLSGTAFPECTETLPGESYTALGNEPGWTLQIAGGQMRYLGDYGETDITAPLPEPETVDGVRRYAAEGADLVLSLRLDLCHDDMTGMPYPARATVETGGRRLSGCGGDPMDLLTAHPWWVAEIAGQGVIDASTVTLAFTPGGRVAGSAGCNRFSGGVEMTGEGLHFAPLAVTMMACPDALMAQERRLLDALARVDRFDIAPDGALHLIAGGDTVVTARR</sequence>
<evidence type="ECO:0000256" key="3">
    <source>
        <dbReference type="ARBA" id="ARBA00023139"/>
    </source>
</evidence>
<dbReference type="Proteomes" id="UP000294835">
    <property type="component" value="Unassembled WGS sequence"/>
</dbReference>
<keyword evidence="2" id="KW-0472">Membrane</keyword>
<dbReference type="Pfam" id="PF03724">
    <property type="entry name" value="META"/>
    <property type="match status" value="1"/>
</dbReference>
<dbReference type="InterPro" id="IPR005184">
    <property type="entry name" value="DUF306_Meta_HslJ"/>
</dbReference>
<dbReference type="AlphaFoldDB" id="A0A4R2PYX3"/>
<dbReference type="PANTHER" id="PTHR35535:SF1">
    <property type="entry name" value="HEAT SHOCK PROTEIN HSLJ"/>
    <property type="match status" value="1"/>
</dbReference>
<name>A0A4R2PYX3_9RHOB</name>
<dbReference type="InterPro" id="IPR053147">
    <property type="entry name" value="Hsp_HslJ-like"/>
</dbReference>
<dbReference type="InterPro" id="IPR036328">
    <property type="entry name" value="MliC_sf"/>
</dbReference>
<dbReference type="InterPro" id="IPR038670">
    <property type="entry name" value="HslJ-like_sf"/>
</dbReference>
<keyword evidence="4" id="KW-0449">Lipoprotein</keyword>
<dbReference type="SUPFAM" id="SSF141488">
    <property type="entry name" value="YdhA-like"/>
    <property type="match status" value="1"/>
</dbReference>
<dbReference type="InterPro" id="IPR039366">
    <property type="entry name" value="Pilotin"/>
</dbReference>
<evidence type="ECO:0000256" key="1">
    <source>
        <dbReference type="ARBA" id="ARBA00022729"/>
    </source>
</evidence>
<proteinExistence type="predicted"/>
<keyword evidence="1 5" id="KW-0732">Signal</keyword>
<keyword evidence="8" id="KW-0346">Stress response</keyword>
<dbReference type="PANTHER" id="PTHR35535">
    <property type="entry name" value="HEAT SHOCK PROTEIN HSLJ"/>
    <property type="match status" value="1"/>
</dbReference>
<feature type="signal peptide" evidence="5">
    <location>
        <begin position="1"/>
        <end position="18"/>
    </location>
</feature>
<organism evidence="8 9">
    <name type="scientific">Rhodovulum marinum</name>
    <dbReference type="NCBI Taxonomy" id="320662"/>
    <lineage>
        <taxon>Bacteria</taxon>
        <taxon>Pseudomonadati</taxon>
        <taxon>Pseudomonadota</taxon>
        <taxon>Alphaproteobacteria</taxon>
        <taxon>Rhodobacterales</taxon>
        <taxon>Paracoccaceae</taxon>
        <taxon>Rhodovulum</taxon>
    </lineage>
</organism>
<protein>
    <submittedName>
        <fullName evidence="8">Heat shock protein HslJ</fullName>
    </submittedName>
</protein>
<accession>A0A4R2PYX3</accession>
<evidence type="ECO:0000256" key="4">
    <source>
        <dbReference type="ARBA" id="ARBA00023288"/>
    </source>
</evidence>